<dbReference type="InterPro" id="IPR024743">
    <property type="entry name" value="Dynein_HC_stalk"/>
</dbReference>
<evidence type="ECO:0000313" key="3">
    <source>
        <dbReference type="EMBL" id="RUS82382.1"/>
    </source>
</evidence>
<feature type="coiled-coil region" evidence="1">
    <location>
        <begin position="1"/>
        <end position="42"/>
    </location>
</feature>
<keyword evidence="1" id="KW-0175">Coiled coil</keyword>
<evidence type="ECO:0000256" key="1">
    <source>
        <dbReference type="SAM" id="Coils"/>
    </source>
</evidence>
<feature type="non-terminal residue" evidence="3">
    <location>
        <position position="143"/>
    </location>
</feature>
<dbReference type="EMBL" id="RQTK01000288">
    <property type="protein sequence ID" value="RUS82382.1"/>
    <property type="molecule type" value="Genomic_DNA"/>
</dbReference>
<dbReference type="AlphaFoldDB" id="A0A3S1B8H5"/>
<dbReference type="GO" id="GO:0051959">
    <property type="term" value="F:dynein light intermediate chain binding"/>
    <property type="evidence" value="ECO:0007669"/>
    <property type="project" value="InterPro"/>
</dbReference>
<dbReference type="OrthoDB" id="10251809at2759"/>
<sequence length="143" mass="16057">MAKQEVRLKVATKELTEAQATLDEKQAELNVVQAKYDAAMTKKKMLLDDAEMCRMKMDAATMLIGGLAGEQVRWSAQSLEFRDQITRLTGDVLICTGFLSYSGPFNQEFRTKLTNKWSSELTAKKIPFSKNLQIVEALVDTTT</sequence>
<dbReference type="Pfam" id="PF12777">
    <property type="entry name" value="MT"/>
    <property type="match status" value="1"/>
</dbReference>
<evidence type="ECO:0000259" key="2">
    <source>
        <dbReference type="Pfam" id="PF12777"/>
    </source>
</evidence>
<gene>
    <name evidence="3" type="ORF">EGW08_009834</name>
</gene>
<dbReference type="InterPro" id="IPR026983">
    <property type="entry name" value="DHC"/>
</dbReference>
<dbReference type="Proteomes" id="UP000271974">
    <property type="component" value="Unassembled WGS sequence"/>
</dbReference>
<dbReference type="STRING" id="188477.A0A3S1B8H5"/>
<dbReference type="GO" id="GO:0030286">
    <property type="term" value="C:dynein complex"/>
    <property type="evidence" value="ECO:0007669"/>
    <property type="project" value="InterPro"/>
</dbReference>
<dbReference type="GO" id="GO:0007018">
    <property type="term" value="P:microtubule-based movement"/>
    <property type="evidence" value="ECO:0007669"/>
    <property type="project" value="InterPro"/>
</dbReference>
<organism evidence="3 4">
    <name type="scientific">Elysia chlorotica</name>
    <name type="common">Eastern emerald elysia</name>
    <name type="synonym">Sea slug</name>
    <dbReference type="NCBI Taxonomy" id="188477"/>
    <lineage>
        <taxon>Eukaryota</taxon>
        <taxon>Metazoa</taxon>
        <taxon>Spiralia</taxon>
        <taxon>Lophotrochozoa</taxon>
        <taxon>Mollusca</taxon>
        <taxon>Gastropoda</taxon>
        <taxon>Heterobranchia</taxon>
        <taxon>Euthyneura</taxon>
        <taxon>Panpulmonata</taxon>
        <taxon>Sacoglossa</taxon>
        <taxon>Placobranchoidea</taxon>
        <taxon>Plakobranchidae</taxon>
        <taxon>Elysia</taxon>
    </lineage>
</organism>
<reference evidence="3 4" key="1">
    <citation type="submission" date="2019-01" db="EMBL/GenBank/DDBJ databases">
        <title>A draft genome assembly of the solar-powered sea slug Elysia chlorotica.</title>
        <authorList>
            <person name="Cai H."/>
            <person name="Li Q."/>
            <person name="Fang X."/>
            <person name="Li J."/>
            <person name="Curtis N.E."/>
            <person name="Altenburger A."/>
            <person name="Shibata T."/>
            <person name="Feng M."/>
            <person name="Maeda T."/>
            <person name="Schwartz J.A."/>
            <person name="Shigenobu S."/>
            <person name="Lundholm N."/>
            <person name="Nishiyama T."/>
            <person name="Yang H."/>
            <person name="Hasebe M."/>
            <person name="Li S."/>
            <person name="Pierce S.K."/>
            <person name="Wang J."/>
        </authorList>
    </citation>
    <scope>NUCLEOTIDE SEQUENCE [LARGE SCALE GENOMIC DNA]</scope>
    <source>
        <strain evidence="3">EC2010</strain>
        <tissue evidence="3">Whole organism of an adult</tissue>
    </source>
</reference>
<comment type="caution">
    <text evidence="3">The sequence shown here is derived from an EMBL/GenBank/DDBJ whole genome shotgun (WGS) entry which is preliminary data.</text>
</comment>
<dbReference type="PANTHER" id="PTHR22878:SF63">
    <property type="entry name" value="DYNEIN AXONEMAL HEAVY CHAIN 10"/>
    <property type="match status" value="1"/>
</dbReference>
<dbReference type="Gene3D" id="1.20.920.20">
    <property type="match status" value="1"/>
</dbReference>
<dbReference type="PANTHER" id="PTHR22878">
    <property type="entry name" value="DYNEIN HEAVY CHAIN 6, AXONEMAL-LIKE-RELATED"/>
    <property type="match status" value="1"/>
</dbReference>
<protein>
    <recommendedName>
        <fullName evidence="2">Dynein heavy chain coiled coil stalk domain-containing protein</fullName>
    </recommendedName>
</protein>
<proteinExistence type="predicted"/>
<accession>A0A3S1B8H5</accession>
<name>A0A3S1B8H5_ELYCH</name>
<keyword evidence="4" id="KW-1185">Reference proteome</keyword>
<evidence type="ECO:0000313" key="4">
    <source>
        <dbReference type="Proteomes" id="UP000271974"/>
    </source>
</evidence>
<feature type="domain" description="Dynein heavy chain coiled coil stalk" evidence="2">
    <location>
        <begin position="8"/>
        <end position="116"/>
    </location>
</feature>
<dbReference type="GO" id="GO:0045505">
    <property type="term" value="F:dynein intermediate chain binding"/>
    <property type="evidence" value="ECO:0007669"/>
    <property type="project" value="InterPro"/>
</dbReference>